<accession>A0A067KDX0</accession>
<keyword evidence="1" id="KW-0732">Signal</keyword>
<evidence type="ECO:0008006" key="4">
    <source>
        <dbReference type="Google" id="ProtNLM"/>
    </source>
</evidence>
<dbReference type="KEGG" id="jcu:105637309"/>
<feature type="signal peptide" evidence="1">
    <location>
        <begin position="1"/>
        <end position="25"/>
    </location>
</feature>
<organism evidence="2 3">
    <name type="scientific">Jatropha curcas</name>
    <name type="common">Barbados nut</name>
    <dbReference type="NCBI Taxonomy" id="180498"/>
    <lineage>
        <taxon>Eukaryota</taxon>
        <taxon>Viridiplantae</taxon>
        <taxon>Streptophyta</taxon>
        <taxon>Embryophyta</taxon>
        <taxon>Tracheophyta</taxon>
        <taxon>Spermatophyta</taxon>
        <taxon>Magnoliopsida</taxon>
        <taxon>eudicotyledons</taxon>
        <taxon>Gunneridae</taxon>
        <taxon>Pentapetalae</taxon>
        <taxon>rosids</taxon>
        <taxon>fabids</taxon>
        <taxon>Malpighiales</taxon>
        <taxon>Euphorbiaceae</taxon>
        <taxon>Crotonoideae</taxon>
        <taxon>Jatropheae</taxon>
        <taxon>Jatropha</taxon>
    </lineage>
</organism>
<dbReference type="Pfam" id="PF01190">
    <property type="entry name" value="Pollen_Ole_e_1"/>
    <property type="match status" value="1"/>
</dbReference>
<proteinExistence type="predicted"/>
<protein>
    <recommendedName>
        <fullName evidence="4">Pollen Ole e 1 allergen and extensin family protein</fullName>
    </recommendedName>
</protein>
<sequence length="169" mass="18219">MASQSTVLVFLLFALALSGIELSTSQILKANVSCLQCISHYDLSGIKIAVKCENVKRIATTTTRSKGSFEVKLPSETSRNHQTPLNCLAKLIGGKNQICASRKNMVSKIVKTQKNSHSYTISTPLAFSTTCPKAAGFGSSKTVDLPLPREWGLAPSSYYVPFIPIIGIP</sequence>
<dbReference type="EMBL" id="KK914530">
    <property type="protein sequence ID" value="KDP34426.1"/>
    <property type="molecule type" value="Genomic_DNA"/>
</dbReference>
<name>A0A067KDX0_JATCU</name>
<feature type="chain" id="PRO_5001639477" description="Pollen Ole e 1 allergen and extensin family protein" evidence="1">
    <location>
        <begin position="26"/>
        <end position="169"/>
    </location>
</feature>
<evidence type="ECO:0000313" key="3">
    <source>
        <dbReference type="Proteomes" id="UP000027138"/>
    </source>
</evidence>
<reference evidence="2 3" key="1">
    <citation type="journal article" date="2014" name="PLoS ONE">
        <title>Global Analysis of Gene Expression Profiles in Physic Nut (Jatropha curcas L.) Seedlings Exposed to Salt Stress.</title>
        <authorList>
            <person name="Zhang L."/>
            <person name="Zhang C."/>
            <person name="Wu P."/>
            <person name="Chen Y."/>
            <person name="Li M."/>
            <person name="Jiang H."/>
            <person name="Wu G."/>
        </authorList>
    </citation>
    <scope>NUCLEOTIDE SEQUENCE [LARGE SCALE GENOMIC DNA]</scope>
    <source>
        <strain evidence="3">cv. GZQX0401</strain>
        <tissue evidence="2">Young leaves</tissue>
    </source>
</reference>
<gene>
    <name evidence="2" type="ORF">JCGZ_12707</name>
</gene>
<evidence type="ECO:0000256" key="1">
    <source>
        <dbReference type="SAM" id="SignalP"/>
    </source>
</evidence>
<keyword evidence="3" id="KW-1185">Reference proteome</keyword>
<dbReference type="AlphaFoldDB" id="A0A067KDX0"/>
<dbReference type="Proteomes" id="UP000027138">
    <property type="component" value="Unassembled WGS sequence"/>
</dbReference>
<dbReference type="OrthoDB" id="1104395at2759"/>
<evidence type="ECO:0000313" key="2">
    <source>
        <dbReference type="EMBL" id="KDP34426.1"/>
    </source>
</evidence>